<dbReference type="EMBL" id="VSWD01000005">
    <property type="protein sequence ID" value="KAK3104204.1"/>
    <property type="molecule type" value="Genomic_DNA"/>
</dbReference>
<dbReference type="InterPro" id="IPR029063">
    <property type="entry name" value="SAM-dependent_MTases_sf"/>
</dbReference>
<protein>
    <recommendedName>
        <fullName evidence="2">Methyltransferase domain-containing protein</fullName>
    </recommendedName>
</protein>
<evidence type="ECO:0000256" key="1">
    <source>
        <dbReference type="SAM" id="Phobius"/>
    </source>
</evidence>
<evidence type="ECO:0000313" key="4">
    <source>
        <dbReference type="Proteomes" id="UP001186944"/>
    </source>
</evidence>
<dbReference type="Gene3D" id="3.40.50.150">
    <property type="entry name" value="Vaccinia Virus protein VP39"/>
    <property type="match status" value="1"/>
</dbReference>
<feature type="non-terminal residue" evidence="3">
    <location>
        <position position="1"/>
    </location>
</feature>
<evidence type="ECO:0000313" key="3">
    <source>
        <dbReference type="EMBL" id="KAK3104204.1"/>
    </source>
</evidence>
<keyword evidence="1" id="KW-0812">Transmembrane</keyword>
<dbReference type="AlphaFoldDB" id="A0AA89C7M5"/>
<feature type="domain" description="Methyltransferase" evidence="2">
    <location>
        <begin position="31"/>
        <end position="96"/>
    </location>
</feature>
<dbReference type="Proteomes" id="UP001186944">
    <property type="component" value="Unassembled WGS sequence"/>
</dbReference>
<keyword evidence="1" id="KW-1133">Transmembrane helix</keyword>
<dbReference type="CDD" id="cd02440">
    <property type="entry name" value="AdoMet_MTases"/>
    <property type="match status" value="1"/>
</dbReference>
<dbReference type="Pfam" id="PF13649">
    <property type="entry name" value="Methyltransf_25"/>
    <property type="match status" value="1"/>
</dbReference>
<comment type="caution">
    <text evidence="3">The sequence shown here is derived from an EMBL/GenBank/DDBJ whole genome shotgun (WGS) entry which is preliminary data.</text>
</comment>
<evidence type="ECO:0000259" key="2">
    <source>
        <dbReference type="Pfam" id="PF13649"/>
    </source>
</evidence>
<dbReference type="InterPro" id="IPR041698">
    <property type="entry name" value="Methyltransf_25"/>
</dbReference>
<accession>A0AA89C7M5</accession>
<feature type="transmembrane region" description="Helical" evidence="1">
    <location>
        <begin position="128"/>
        <end position="150"/>
    </location>
</feature>
<sequence length="151" mass="17432">VAELRGYRGPQVTAEQLAEEVSMDKRSSYRVLDVGAGTGLVAEELNKLGFLNIDALEPSADMLRDAREKDVYSEYLQMFLTKEPLPIIDGKMQISLQSFCKTKTIKSTKQYHFRLMVRFKQMNESEIFSLKFCTSFLLLSVFYLLIFLYVF</sequence>
<name>A0AA89C7M5_PINIB</name>
<dbReference type="SUPFAM" id="SSF53335">
    <property type="entry name" value="S-adenosyl-L-methionine-dependent methyltransferases"/>
    <property type="match status" value="1"/>
</dbReference>
<proteinExistence type="predicted"/>
<reference evidence="3" key="1">
    <citation type="submission" date="2019-08" db="EMBL/GenBank/DDBJ databases">
        <title>The improved chromosome-level genome for the pearl oyster Pinctada fucata martensii using PacBio sequencing and Hi-C.</title>
        <authorList>
            <person name="Zheng Z."/>
        </authorList>
    </citation>
    <scope>NUCLEOTIDE SEQUENCE</scope>
    <source>
        <strain evidence="3">ZZ-2019</strain>
        <tissue evidence="3">Adductor muscle</tissue>
    </source>
</reference>
<gene>
    <name evidence="3" type="ORF">FSP39_025284</name>
</gene>
<keyword evidence="1" id="KW-0472">Membrane</keyword>
<keyword evidence="4" id="KW-1185">Reference proteome</keyword>
<organism evidence="3 4">
    <name type="scientific">Pinctada imbricata</name>
    <name type="common">Atlantic pearl-oyster</name>
    <name type="synonym">Pinctada martensii</name>
    <dbReference type="NCBI Taxonomy" id="66713"/>
    <lineage>
        <taxon>Eukaryota</taxon>
        <taxon>Metazoa</taxon>
        <taxon>Spiralia</taxon>
        <taxon>Lophotrochozoa</taxon>
        <taxon>Mollusca</taxon>
        <taxon>Bivalvia</taxon>
        <taxon>Autobranchia</taxon>
        <taxon>Pteriomorphia</taxon>
        <taxon>Pterioida</taxon>
        <taxon>Pterioidea</taxon>
        <taxon>Pteriidae</taxon>
        <taxon>Pinctada</taxon>
    </lineage>
</organism>